<dbReference type="Proteomes" id="UP000278143">
    <property type="component" value="Unassembled WGS sequence"/>
</dbReference>
<dbReference type="Pfam" id="PF23099">
    <property type="entry name" value="UTP20_C"/>
    <property type="match status" value="1"/>
</dbReference>
<feature type="domain" description="U3 small nucleolar RNA-associated protein 20 C-terminal" evidence="2">
    <location>
        <begin position="23"/>
        <end position="170"/>
    </location>
</feature>
<dbReference type="OrthoDB" id="3249728at2759"/>
<dbReference type="GO" id="GO:0030686">
    <property type="term" value="C:90S preribosome"/>
    <property type="evidence" value="ECO:0007669"/>
    <property type="project" value="TreeGrafter"/>
</dbReference>
<dbReference type="PANTHER" id="PTHR17695:SF11">
    <property type="entry name" value="SMALL SUBUNIT PROCESSOME COMPONENT 20 HOMOLOG"/>
    <property type="match status" value="1"/>
</dbReference>
<reference evidence="4" key="1">
    <citation type="journal article" date="2018" name="Nat. Microbiol.">
        <title>Leveraging single-cell genomics to expand the fungal tree of life.</title>
        <authorList>
            <person name="Ahrendt S.R."/>
            <person name="Quandt C.A."/>
            <person name="Ciobanu D."/>
            <person name="Clum A."/>
            <person name="Salamov A."/>
            <person name="Andreopoulos B."/>
            <person name="Cheng J.F."/>
            <person name="Woyke T."/>
            <person name="Pelin A."/>
            <person name="Henrissat B."/>
            <person name="Reynolds N.K."/>
            <person name="Benny G.L."/>
            <person name="Smith M.E."/>
            <person name="James T.Y."/>
            <person name="Grigoriev I.V."/>
        </authorList>
    </citation>
    <scope>NUCLEOTIDE SEQUENCE [LARGE SCALE GENOMIC DNA]</scope>
    <source>
        <strain evidence="4">Benny S71-1</strain>
    </source>
</reference>
<sequence length="252" mass="28677">VEEEEEADEEADEEVVAVEAKAGRQLLGLFKRLSLAARLDAGRTQNVAQRTYIYRWFAIMANFIPAEEMSLYLMPIILPVYRTMTDETNKTDEFASLKELASELLTLVQKRVGDTVYFAAYSTVRQRAEAKRHERKSKRALQAMVDPEAYALKKIRNNEKKKLSAKRKIAKERESKGRLPQMKRARGTNLESLLSTYADTTSSRPMSRQSANHIQSPVVVAMKAADSWAYPWARDNAIAVPLQQPRLCMPSH</sequence>
<dbReference type="EMBL" id="KZ989604">
    <property type="protein sequence ID" value="RKP25818.1"/>
    <property type="molecule type" value="Genomic_DNA"/>
</dbReference>
<name>A0A4P9Z0K1_9FUNG</name>
<evidence type="ECO:0000313" key="4">
    <source>
        <dbReference type="Proteomes" id="UP000278143"/>
    </source>
</evidence>
<organism evidence="3 4">
    <name type="scientific">Syncephalis pseudoplumigaleata</name>
    <dbReference type="NCBI Taxonomy" id="1712513"/>
    <lineage>
        <taxon>Eukaryota</taxon>
        <taxon>Fungi</taxon>
        <taxon>Fungi incertae sedis</taxon>
        <taxon>Zoopagomycota</taxon>
        <taxon>Zoopagomycotina</taxon>
        <taxon>Zoopagomycetes</taxon>
        <taxon>Zoopagales</taxon>
        <taxon>Piptocephalidaceae</taxon>
        <taxon>Syncephalis</taxon>
    </lineage>
</organism>
<dbReference type="InterPro" id="IPR052575">
    <property type="entry name" value="SSU_processome_comp_20"/>
</dbReference>
<gene>
    <name evidence="3" type="ORF">SYNPS1DRAFT_28453</name>
</gene>
<dbReference type="InterPro" id="IPR057525">
    <property type="entry name" value="UTP20_C"/>
</dbReference>
<feature type="region of interest" description="Disordered" evidence="1">
    <location>
        <begin position="160"/>
        <end position="185"/>
    </location>
</feature>
<accession>A0A4P9Z0K1</accession>
<evidence type="ECO:0000256" key="1">
    <source>
        <dbReference type="SAM" id="MobiDB-lite"/>
    </source>
</evidence>
<proteinExistence type="predicted"/>
<protein>
    <recommendedName>
        <fullName evidence="2">U3 small nucleolar RNA-associated protein 20 C-terminal domain-containing protein</fullName>
    </recommendedName>
</protein>
<feature type="non-terminal residue" evidence="3">
    <location>
        <position position="1"/>
    </location>
</feature>
<dbReference type="PANTHER" id="PTHR17695">
    <property type="entry name" value="SMALL SUBUNIT PROCESSOME COMPONENT 20 HOMOLOG"/>
    <property type="match status" value="1"/>
</dbReference>
<evidence type="ECO:0000259" key="2">
    <source>
        <dbReference type="Pfam" id="PF23099"/>
    </source>
</evidence>
<dbReference type="AlphaFoldDB" id="A0A4P9Z0K1"/>
<evidence type="ECO:0000313" key="3">
    <source>
        <dbReference type="EMBL" id="RKP25818.1"/>
    </source>
</evidence>
<dbReference type="GO" id="GO:0032040">
    <property type="term" value="C:small-subunit processome"/>
    <property type="evidence" value="ECO:0007669"/>
    <property type="project" value="TreeGrafter"/>
</dbReference>
<keyword evidence="4" id="KW-1185">Reference proteome</keyword>